<dbReference type="SUPFAM" id="SSF69635">
    <property type="entry name" value="Type III secretory system chaperone-like"/>
    <property type="match status" value="1"/>
</dbReference>
<dbReference type="EMBL" id="JAFREP010000019">
    <property type="protein sequence ID" value="MBO1320714.1"/>
    <property type="molecule type" value="Genomic_DNA"/>
</dbReference>
<dbReference type="AlphaFoldDB" id="A0A8J7U5C6"/>
<dbReference type="GO" id="GO:0030254">
    <property type="term" value="P:protein secretion by the type III secretion system"/>
    <property type="evidence" value="ECO:0007669"/>
    <property type="project" value="InterPro"/>
</dbReference>
<protein>
    <submittedName>
        <fullName evidence="2">Type III secretion system chaperone</fullName>
    </submittedName>
</protein>
<dbReference type="InterPro" id="IPR010261">
    <property type="entry name" value="Tir_chaperone"/>
</dbReference>
<organism evidence="2 3">
    <name type="scientific">Acanthopleuribacter pedis</name>
    <dbReference type="NCBI Taxonomy" id="442870"/>
    <lineage>
        <taxon>Bacteria</taxon>
        <taxon>Pseudomonadati</taxon>
        <taxon>Acidobacteriota</taxon>
        <taxon>Holophagae</taxon>
        <taxon>Acanthopleuribacterales</taxon>
        <taxon>Acanthopleuribacteraceae</taxon>
        <taxon>Acanthopleuribacter</taxon>
    </lineage>
</organism>
<name>A0A8J7U5C6_9BACT</name>
<proteinExistence type="predicted"/>
<feature type="region of interest" description="Disordered" evidence="1">
    <location>
        <begin position="154"/>
        <end position="186"/>
    </location>
</feature>
<reference evidence="2" key="1">
    <citation type="submission" date="2021-03" db="EMBL/GenBank/DDBJ databases">
        <authorList>
            <person name="Wang G."/>
        </authorList>
    </citation>
    <scope>NUCLEOTIDE SEQUENCE</scope>
    <source>
        <strain evidence="2">KCTC 12899</strain>
    </source>
</reference>
<dbReference type="Pfam" id="PF05932">
    <property type="entry name" value="CesT"/>
    <property type="match status" value="1"/>
</dbReference>
<gene>
    <name evidence="2" type="ORF">J3U88_19705</name>
</gene>
<dbReference type="Gene3D" id="3.30.1460.10">
    <property type="match status" value="1"/>
</dbReference>
<dbReference type="Proteomes" id="UP000664417">
    <property type="component" value="Unassembled WGS sequence"/>
</dbReference>
<accession>A0A8J7U5C6</accession>
<evidence type="ECO:0000313" key="2">
    <source>
        <dbReference type="EMBL" id="MBO1320714.1"/>
    </source>
</evidence>
<evidence type="ECO:0000313" key="3">
    <source>
        <dbReference type="Proteomes" id="UP000664417"/>
    </source>
</evidence>
<dbReference type="CDD" id="cd16364">
    <property type="entry name" value="T3SC_I-like"/>
    <property type="match status" value="1"/>
</dbReference>
<dbReference type="RefSeq" id="WP_207860669.1">
    <property type="nucleotide sequence ID" value="NZ_JAFREP010000019.1"/>
</dbReference>
<evidence type="ECO:0000256" key="1">
    <source>
        <dbReference type="SAM" id="MobiDB-lite"/>
    </source>
</evidence>
<comment type="caution">
    <text evidence="2">The sequence shown here is derived from an EMBL/GenBank/DDBJ whole genome shotgun (WGS) entry which is preliminary data.</text>
</comment>
<sequence length="186" mass="20504">MEASTLAPPCDNLPQLLDAFCRHFRLNPIPVKDRNRACLIFDNRLAVTIAERPGRRDIILFCDVATVPTDRPEITALLLAANEGTVPMDGPDRVPVFPAAFALNPDTGSIVLRDQRPLATLTALRFSDWLDAFVSLATCWQDAVTADVPTRQDTALEAPRPSEPAEPRPQAATPAAQLPRNNWRRC</sequence>
<keyword evidence="3" id="KW-1185">Reference proteome</keyword>